<dbReference type="InterPro" id="IPR035959">
    <property type="entry name" value="RutC-like_sf"/>
</dbReference>
<dbReference type="AlphaFoldDB" id="A0A2V1K336"/>
<dbReference type="Gene3D" id="3.30.1330.40">
    <property type="entry name" value="RutC-like"/>
    <property type="match status" value="1"/>
</dbReference>
<protein>
    <recommendedName>
        <fullName evidence="1">Endoribonuclease L-PSP/chorismate mutase-like domain-containing protein</fullName>
    </recommendedName>
</protein>
<dbReference type="PANTHER" id="PTHR43760:SF1">
    <property type="entry name" value="ENDORIBONUCLEASE L-PSP_CHORISMATE MUTASE-LIKE DOMAIN-CONTAINING PROTEIN"/>
    <property type="match status" value="1"/>
</dbReference>
<dbReference type="CDD" id="cd02199">
    <property type="entry name" value="YjgF_YER057c_UK114_like_1"/>
    <property type="match status" value="1"/>
</dbReference>
<sequence>MSQPSENDRLRQRLTELGLSLPDATIPQGAYVPYVRSGNLLFVAGQGPRLNGMLHHTGPADSADLPSSQEAARICALNVLAQAAHACSGDLGRIERIVRLAGLVHCDATFTAHASVLDGASTLFLDLFGERGRHARIASGAVSLPSGMRVEIEAVIALRD</sequence>
<dbReference type="PANTHER" id="PTHR43760">
    <property type="entry name" value="ENDORIBONUCLEASE-RELATED"/>
    <property type="match status" value="1"/>
</dbReference>
<gene>
    <name evidence="2" type="ORF">DD235_00075</name>
</gene>
<dbReference type="EMBL" id="QETA01000001">
    <property type="protein sequence ID" value="PWF24638.1"/>
    <property type="molecule type" value="Genomic_DNA"/>
</dbReference>
<dbReference type="Pfam" id="PF14588">
    <property type="entry name" value="YjgF_endoribonc"/>
    <property type="match status" value="1"/>
</dbReference>
<comment type="caution">
    <text evidence="2">The sequence shown here is derived from an EMBL/GenBank/DDBJ whole genome shotgun (WGS) entry which is preliminary data.</text>
</comment>
<proteinExistence type="predicted"/>
<dbReference type="RefSeq" id="WP_109060043.1">
    <property type="nucleotide sequence ID" value="NZ_QETA01000001.1"/>
</dbReference>
<dbReference type="InterPro" id="IPR013813">
    <property type="entry name" value="Endoribo_LPSP/chorism_mut-like"/>
</dbReference>
<feature type="domain" description="Endoribonuclease L-PSP/chorismate mutase-like" evidence="1">
    <location>
        <begin position="13"/>
        <end position="139"/>
    </location>
</feature>
<evidence type="ECO:0000259" key="1">
    <source>
        <dbReference type="Pfam" id="PF14588"/>
    </source>
</evidence>
<reference evidence="3" key="1">
    <citation type="submission" date="2018-05" db="EMBL/GenBank/DDBJ databases">
        <authorList>
            <person name="Li Y."/>
        </authorList>
    </citation>
    <scope>NUCLEOTIDE SEQUENCE [LARGE SCALE GENOMIC DNA]</scope>
    <source>
        <strain evidence="3">3d-2-2</strain>
    </source>
</reference>
<dbReference type="SUPFAM" id="SSF55298">
    <property type="entry name" value="YjgF-like"/>
    <property type="match status" value="1"/>
</dbReference>
<organism evidence="2 3">
    <name type="scientific">Corticimicrobacter populi</name>
    <dbReference type="NCBI Taxonomy" id="2175229"/>
    <lineage>
        <taxon>Bacteria</taxon>
        <taxon>Pseudomonadati</taxon>
        <taxon>Pseudomonadota</taxon>
        <taxon>Betaproteobacteria</taxon>
        <taxon>Burkholderiales</taxon>
        <taxon>Alcaligenaceae</taxon>
        <taxon>Corticimicrobacter</taxon>
    </lineage>
</organism>
<evidence type="ECO:0000313" key="2">
    <source>
        <dbReference type="EMBL" id="PWF24638.1"/>
    </source>
</evidence>
<dbReference type="Proteomes" id="UP000245212">
    <property type="component" value="Unassembled WGS sequence"/>
</dbReference>
<accession>A0A2V1K336</accession>
<name>A0A2V1K336_9BURK</name>
<evidence type="ECO:0000313" key="3">
    <source>
        <dbReference type="Proteomes" id="UP000245212"/>
    </source>
</evidence>
<keyword evidence="3" id="KW-1185">Reference proteome</keyword>